<evidence type="ECO:0000313" key="4">
    <source>
        <dbReference type="EMBL" id="SUJ07894.1"/>
    </source>
</evidence>
<name>A0A380BVM8_SPOPA</name>
<proteinExistence type="predicted"/>
<keyword evidence="3" id="KW-0472">Membrane</keyword>
<dbReference type="InterPro" id="IPR012902">
    <property type="entry name" value="N_methyl_site"/>
</dbReference>
<evidence type="ECO:0000256" key="2">
    <source>
        <dbReference type="ARBA" id="ARBA00023287"/>
    </source>
</evidence>
<dbReference type="PROSITE" id="PS00409">
    <property type="entry name" value="PROKAR_NTER_METHYL"/>
    <property type="match status" value="1"/>
</dbReference>
<dbReference type="GO" id="GO:0030420">
    <property type="term" value="P:establishment of competence for transformation"/>
    <property type="evidence" value="ECO:0007669"/>
    <property type="project" value="UniProtKB-KW"/>
</dbReference>
<keyword evidence="2" id="KW-0178">Competence</keyword>
<keyword evidence="5" id="KW-1185">Reference proteome</keyword>
<dbReference type="Proteomes" id="UP000254519">
    <property type="component" value="Unassembled WGS sequence"/>
</dbReference>
<keyword evidence="3" id="KW-0812">Transmembrane</keyword>
<protein>
    <submittedName>
        <fullName evidence="4">Tfp pilus assembly protein PilE</fullName>
    </submittedName>
</protein>
<reference evidence="4 5" key="1">
    <citation type="submission" date="2018-06" db="EMBL/GenBank/DDBJ databases">
        <authorList>
            <consortium name="Pathogen Informatics"/>
            <person name="Doyle S."/>
        </authorList>
    </citation>
    <scope>NUCLEOTIDE SEQUENCE [LARGE SCALE GENOMIC DNA]</scope>
    <source>
        <strain evidence="5">ATCC 11859 / DSM 33 / NCIB 8841 / NCTC 4822</strain>
    </source>
</reference>
<dbReference type="InterPro" id="IPR045584">
    <property type="entry name" value="Pilin-like"/>
</dbReference>
<gene>
    <name evidence="4" type="ORF">NCTC4822_01836</name>
</gene>
<feature type="transmembrane region" description="Helical" evidence="3">
    <location>
        <begin position="12"/>
        <end position="34"/>
    </location>
</feature>
<keyword evidence="3" id="KW-1133">Transmembrane helix</keyword>
<dbReference type="GO" id="GO:0009986">
    <property type="term" value="C:cell surface"/>
    <property type="evidence" value="ECO:0007669"/>
    <property type="project" value="UniProtKB-SubCell"/>
</dbReference>
<dbReference type="AlphaFoldDB" id="A0A380BVM8"/>
<dbReference type="SUPFAM" id="SSF54523">
    <property type="entry name" value="Pili subunits"/>
    <property type="match status" value="1"/>
</dbReference>
<evidence type="ECO:0000256" key="3">
    <source>
        <dbReference type="SAM" id="Phobius"/>
    </source>
</evidence>
<evidence type="ECO:0000313" key="5">
    <source>
        <dbReference type="Proteomes" id="UP000254519"/>
    </source>
</evidence>
<dbReference type="RefSeq" id="WP_115361523.1">
    <property type="nucleotide sequence ID" value="NZ_CP038012.1"/>
</dbReference>
<dbReference type="EMBL" id="UGYZ01000002">
    <property type="protein sequence ID" value="SUJ07894.1"/>
    <property type="molecule type" value="Genomic_DNA"/>
</dbReference>
<organism evidence="4 5">
    <name type="scientific">Sporosarcina pasteurii</name>
    <name type="common">Bacillus pasteurii</name>
    <dbReference type="NCBI Taxonomy" id="1474"/>
    <lineage>
        <taxon>Bacteria</taxon>
        <taxon>Bacillati</taxon>
        <taxon>Bacillota</taxon>
        <taxon>Bacilli</taxon>
        <taxon>Bacillales</taxon>
        <taxon>Caryophanaceae</taxon>
        <taxon>Sporosarcina</taxon>
    </lineage>
</organism>
<accession>A0A380BVM8</accession>
<comment type="subcellular location">
    <subcellularLocation>
        <location evidence="1">Cell surface</location>
    </subcellularLocation>
</comment>
<evidence type="ECO:0000256" key="1">
    <source>
        <dbReference type="ARBA" id="ARBA00004241"/>
    </source>
</evidence>
<sequence length="136" mass="15773">MKNEKGLTLIELLAVLAIIGLITTLIGSVLINGLKASDRSSTNQRLQQEANYITEMIRNEYLKLEDDSIEFIIDNENQYLKMDGDIISKGFTYCYNNHCSNEHVFMINRNENQQFKLELKIENLSYNIETTFSKLR</sequence>
<dbReference type="NCBIfam" id="TIGR02532">
    <property type="entry name" value="IV_pilin_GFxxxE"/>
    <property type="match status" value="1"/>
</dbReference>
<dbReference type="OrthoDB" id="2427473at2"/>
<dbReference type="Pfam" id="PF07963">
    <property type="entry name" value="N_methyl"/>
    <property type="match status" value="1"/>
</dbReference>